<dbReference type="InterPro" id="IPR038072">
    <property type="entry name" value="GspK_central_sf"/>
</dbReference>
<keyword evidence="6" id="KW-0812">Transmembrane</keyword>
<dbReference type="Pfam" id="PF21687">
    <property type="entry name" value="T2SSK_1st"/>
    <property type="match status" value="1"/>
</dbReference>
<keyword evidence="8" id="KW-1133">Transmembrane helix</keyword>
<organism evidence="13">
    <name type="scientific">Salmonella enterica</name>
    <name type="common">Salmonella choleraesuis</name>
    <dbReference type="NCBI Taxonomy" id="28901"/>
    <lineage>
        <taxon>Bacteria</taxon>
        <taxon>Pseudomonadati</taxon>
        <taxon>Pseudomonadota</taxon>
        <taxon>Gammaproteobacteria</taxon>
        <taxon>Enterobacterales</taxon>
        <taxon>Enterobacteriaceae</taxon>
        <taxon>Salmonella</taxon>
    </lineage>
</organism>
<evidence type="ECO:0000256" key="9">
    <source>
        <dbReference type="ARBA" id="ARBA00023136"/>
    </source>
</evidence>
<comment type="similarity">
    <text evidence="2 10">Belongs to the GSP K family.</text>
</comment>
<evidence type="ECO:0000256" key="4">
    <source>
        <dbReference type="ARBA" id="ARBA00022475"/>
    </source>
</evidence>
<dbReference type="Gene3D" id="3.30.1300.30">
    <property type="entry name" value="GSPII I/J protein-like"/>
    <property type="match status" value="1"/>
</dbReference>
<dbReference type="GO" id="GO:0005886">
    <property type="term" value="C:plasma membrane"/>
    <property type="evidence" value="ECO:0007669"/>
    <property type="project" value="UniProtKB-SubCell"/>
</dbReference>
<keyword evidence="7" id="KW-0653">Protein transport</keyword>
<keyword evidence="9 10" id="KW-0472">Membrane</keyword>
<evidence type="ECO:0000256" key="6">
    <source>
        <dbReference type="ARBA" id="ARBA00022692"/>
    </source>
</evidence>
<evidence type="ECO:0000259" key="11">
    <source>
        <dbReference type="Pfam" id="PF03934"/>
    </source>
</evidence>
<dbReference type="InterPro" id="IPR005628">
    <property type="entry name" value="GspK"/>
</dbReference>
<dbReference type="PANTHER" id="PTHR38831:SF1">
    <property type="entry name" value="TYPE II SECRETION SYSTEM PROTEIN K-RELATED"/>
    <property type="match status" value="1"/>
</dbReference>
<comment type="caution">
    <text evidence="13">The sequence shown here is derived from an EMBL/GenBank/DDBJ whole genome shotgun (WGS) entry which is preliminary data.</text>
</comment>
<evidence type="ECO:0000256" key="1">
    <source>
        <dbReference type="ARBA" id="ARBA00004533"/>
    </source>
</evidence>
<reference evidence="13" key="1">
    <citation type="journal article" date="2018" name="Genome Biol.">
        <title>SKESA: strategic k-mer extension for scrupulous assemblies.</title>
        <authorList>
            <person name="Souvorov A."/>
            <person name="Agarwala R."/>
            <person name="Lipman D.J."/>
        </authorList>
    </citation>
    <scope>NUCLEOTIDE SEQUENCE</scope>
    <source>
        <strain evidence="13">MA.CK_94/00000542</strain>
    </source>
</reference>
<keyword evidence="4 10" id="KW-1003">Cell membrane</keyword>
<evidence type="ECO:0000256" key="3">
    <source>
        <dbReference type="ARBA" id="ARBA00022448"/>
    </source>
</evidence>
<evidence type="ECO:0000256" key="5">
    <source>
        <dbReference type="ARBA" id="ARBA00022519"/>
    </source>
</evidence>
<dbReference type="SUPFAM" id="SSF158544">
    <property type="entry name" value="GspK insert domain-like"/>
    <property type="match status" value="2"/>
</dbReference>
<evidence type="ECO:0000259" key="12">
    <source>
        <dbReference type="Pfam" id="PF21687"/>
    </source>
</evidence>
<dbReference type="SUPFAM" id="SSF54523">
    <property type="entry name" value="Pili subunits"/>
    <property type="match status" value="1"/>
</dbReference>
<evidence type="ECO:0000256" key="2">
    <source>
        <dbReference type="ARBA" id="ARBA00007246"/>
    </source>
</evidence>
<protein>
    <recommendedName>
        <fullName evidence="10">Type II secretion system protein K</fullName>
    </recommendedName>
</protein>
<dbReference type="Pfam" id="PF03934">
    <property type="entry name" value="T2SSK"/>
    <property type="match status" value="1"/>
</dbReference>
<dbReference type="InterPro" id="IPR045584">
    <property type="entry name" value="Pilin-like"/>
</dbReference>
<gene>
    <name evidence="13" type="primary">gspK</name>
    <name evidence="13" type="ORF">G8W59_004190</name>
</gene>
<evidence type="ECO:0000256" key="10">
    <source>
        <dbReference type="PIRNR" id="PIRNR002786"/>
    </source>
</evidence>
<evidence type="ECO:0000313" key="13">
    <source>
        <dbReference type="EMBL" id="HAG1892128.1"/>
    </source>
</evidence>
<evidence type="ECO:0000256" key="7">
    <source>
        <dbReference type="ARBA" id="ARBA00022927"/>
    </source>
</evidence>
<name>A0A759KBD9_SALER</name>
<dbReference type="AlphaFoldDB" id="A0A759KBD9"/>
<dbReference type="NCBIfam" id="NF037980">
    <property type="entry name" value="T2SS_GspK"/>
    <property type="match status" value="1"/>
</dbReference>
<keyword evidence="3 10" id="KW-0813">Transport</keyword>
<reference evidence="13" key="2">
    <citation type="submission" date="2020-02" db="EMBL/GenBank/DDBJ databases">
        <authorList>
            <consortium name="NCBI Pathogen Detection Project"/>
        </authorList>
    </citation>
    <scope>NUCLEOTIDE SEQUENCE</scope>
    <source>
        <strain evidence="13">MA.CK_94/00000542</strain>
    </source>
</reference>
<evidence type="ECO:0000256" key="8">
    <source>
        <dbReference type="ARBA" id="ARBA00022989"/>
    </source>
</evidence>
<dbReference type="EMBL" id="DAAXOJ010000008">
    <property type="protein sequence ID" value="HAG1892128.1"/>
    <property type="molecule type" value="Genomic_DNA"/>
</dbReference>
<dbReference type="GO" id="GO:0009306">
    <property type="term" value="P:protein secretion"/>
    <property type="evidence" value="ECO:0007669"/>
    <property type="project" value="InterPro"/>
</dbReference>
<proteinExistence type="inferred from homology"/>
<dbReference type="PANTHER" id="PTHR38831">
    <property type="entry name" value="TYPE II SECRETION SYSTEM PROTEIN K"/>
    <property type="match status" value="1"/>
</dbReference>
<dbReference type="Gene3D" id="1.10.40.60">
    <property type="entry name" value="EpsJ-like"/>
    <property type="match status" value="2"/>
</dbReference>
<keyword evidence="5 10" id="KW-0997">Cell inner membrane</keyword>
<dbReference type="InterPro" id="IPR049179">
    <property type="entry name" value="T2SSK_SAM-like_2nd"/>
</dbReference>
<dbReference type="InterPro" id="IPR049031">
    <property type="entry name" value="T2SSK_SAM-like_1st"/>
</dbReference>
<sequence length="325" mass="36338">MNGTLPGRGMALVMVLLLLAVMASVCTGLSHRVSRQTDRMRSLQDYQQATWYAVSAESLVLSILNENLKNKEYIYPVYSWGGGPHLFPLSQGKMAVTLRDAQACFNLNALTPPMKATRPFAAQQLITLISRLDVPVQQAVQIAESLQAFTGGNRDGQTQLEQQEREYLTRPVPFWPANQPLTDISEIRVVQGMDAALYQKLKPLVCALPMNRQQININTLDVSQSVILEALFGPWLSPVLARALLQQRPGKGWRNVGQFLASPYLKQVDGNVRKQVGEFLTVNSNYFWLRTAITVNETELTMNSLIARTGPQHFSVLWHQTGESE</sequence>
<accession>A0A759KBD9</accession>
<feature type="domain" description="T2SS protein K second SAM-like" evidence="11">
    <location>
        <begin position="215"/>
        <end position="271"/>
    </location>
</feature>
<comment type="subcellular location">
    <subcellularLocation>
        <location evidence="1 10">Cell inner membrane</location>
    </subcellularLocation>
</comment>
<feature type="domain" description="T2SS protein K first SAM-like" evidence="12">
    <location>
        <begin position="103"/>
        <end position="209"/>
    </location>
</feature>
<dbReference type="PIRSF" id="PIRSF002786">
    <property type="entry name" value="XcpX"/>
    <property type="match status" value="1"/>
</dbReference>